<comment type="subcellular location">
    <subcellularLocation>
        <location evidence="1">Nucleus</location>
    </subcellularLocation>
</comment>
<dbReference type="InterPro" id="IPR012492">
    <property type="entry name" value="RED_C"/>
</dbReference>
<evidence type="ECO:0000256" key="4">
    <source>
        <dbReference type="ARBA" id="ARBA00023242"/>
    </source>
</evidence>
<evidence type="ECO:0000256" key="1">
    <source>
        <dbReference type="ARBA" id="ARBA00004123"/>
    </source>
</evidence>
<dbReference type="Pfam" id="PF07808">
    <property type="entry name" value="RED_N"/>
    <property type="match status" value="1"/>
</dbReference>
<accession>A0A1B6CZT5</accession>
<evidence type="ECO:0000313" key="9">
    <source>
        <dbReference type="EMBL" id="JAS18951.1"/>
    </source>
</evidence>
<feature type="domain" description="RED-like N-terminal" evidence="8">
    <location>
        <begin position="47"/>
        <end position="271"/>
    </location>
</feature>
<dbReference type="Pfam" id="PF07807">
    <property type="entry name" value="RED_C"/>
    <property type="match status" value="1"/>
</dbReference>
<keyword evidence="5" id="KW-0175">Coiled coil</keyword>
<evidence type="ECO:0000256" key="2">
    <source>
        <dbReference type="ARBA" id="ARBA00006660"/>
    </source>
</evidence>
<proteinExistence type="inferred from homology"/>
<dbReference type="GO" id="GO:0005634">
    <property type="term" value="C:nucleus"/>
    <property type="evidence" value="ECO:0007669"/>
    <property type="project" value="UniProtKB-SubCell"/>
</dbReference>
<keyword evidence="3" id="KW-0677">Repeat</keyword>
<feature type="coiled-coil region" evidence="5">
    <location>
        <begin position="23"/>
        <end position="84"/>
    </location>
</feature>
<sequence length="450" mass="52973">MDNDYFRTLLKAPRPKLQPIPTKDVCEIEKEQENKRIKAERAECHRKKKEHYMKMKQKYENNLLELTKKYRDRAQERRERINNEPNIDDAMLKKNGYHAVAPDLRSSINAREIKDKMIEESKYLGGDIEHTHLVKGLDYALLQKVREEIKIKEADEASTNEMVNGKPKEKDKEIPVECKSYLAKQIYKYAFPSKDIELNPLFAPGRMAYVMNLFDDKMDTDIPTILIRSKTEIPNNQSTMKNSVNDIIINKLTQIFSYLRHGPRHKKHKTNKRYFKDYSFGEEHLNSSRTDEEEGKKSLEKVSKKSDLKFKEKPSKRELISRLTAPPTSYVECYLGQEEMNDAIEDSDDEIDYSKMDLGGHKGIVGRWDFDSLEEYNKYLNNKEALPKAAFQYGLKMNEGRRTRKNYKKNEKGEINQEWNTIKSMILNKRKKLKDDSDLLLVPNKLSRKK</sequence>
<evidence type="ECO:0000259" key="7">
    <source>
        <dbReference type="Pfam" id="PF07807"/>
    </source>
</evidence>
<name>A0A1B6CZT5_9HEMI</name>
<dbReference type="InterPro" id="IPR039896">
    <property type="entry name" value="Red-like"/>
</dbReference>
<evidence type="ECO:0008006" key="10">
    <source>
        <dbReference type="Google" id="ProtNLM"/>
    </source>
</evidence>
<feature type="domain" description="Protein RED C-terminal" evidence="7">
    <location>
        <begin position="330"/>
        <end position="436"/>
    </location>
</feature>
<dbReference type="InterPro" id="IPR012916">
    <property type="entry name" value="RED_N"/>
</dbReference>
<reference evidence="9" key="1">
    <citation type="submission" date="2015-12" db="EMBL/GenBank/DDBJ databases">
        <title>De novo transcriptome assembly of four potential Pierce s Disease insect vectors from Arizona vineyards.</title>
        <authorList>
            <person name="Tassone E.E."/>
        </authorList>
    </citation>
    <scope>NUCLEOTIDE SEQUENCE</scope>
</reference>
<feature type="region of interest" description="Disordered" evidence="6">
    <location>
        <begin position="285"/>
        <end position="305"/>
    </location>
</feature>
<comment type="similarity">
    <text evidence="2">Belongs to the RED family.</text>
</comment>
<organism evidence="9">
    <name type="scientific">Clastoptera arizonana</name>
    <name type="common">Arizona spittle bug</name>
    <dbReference type="NCBI Taxonomy" id="38151"/>
    <lineage>
        <taxon>Eukaryota</taxon>
        <taxon>Metazoa</taxon>
        <taxon>Ecdysozoa</taxon>
        <taxon>Arthropoda</taxon>
        <taxon>Hexapoda</taxon>
        <taxon>Insecta</taxon>
        <taxon>Pterygota</taxon>
        <taxon>Neoptera</taxon>
        <taxon>Paraneoptera</taxon>
        <taxon>Hemiptera</taxon>
        <taxon>Auchenorrhyncha</taxon>
        <taxon>Cercopoidea</taxon>
        <taxon>Clastopteridae</taxon>
        <taxon>Clastoptera</taxon>
    </lineage>
</organism>
<evidence type="ECO:0000256" key="5">
    <source>
        <dbReference type="SAM" id="Coils"/>
    </source>
</evidence>
<dbReference type="AlphaFoldDB" id="A0A1B6CZT5"/>
<evidence type="ECO:0000256" key="3">
    <source>
        <dbReference type="ARBA" id="ARBA00022737"/>
    </source>
</evidence>
<keyword evidence="4" id="KW-0539">Nucleus</keyword>
<evidence type="ECO:0000256" key="6">
    <source>
        <dbReference type="SAM" id="MobiDB-lite"/>
    </source>
</evidence>
<evidence type="ECO:0000259" key="8">
    <source>
        <dbReference type="Pfam" id="PF07808"/>
    </source>
</evidence>
<dbReference type="PANTHER" id="PTHR12765">
    <property type="entry name" value="RED PROTEIN IK FACTOR CYTOKINE IK"/>
    <property type="match status" value="1"/>
</dbReference>
<dbReference type="EMBL" id="GEDC01018347">
    <property type="protein sequence ID" value="JAS18951.1"/>
    <property type="molecule type" value="Transcribed_RNA"/>
</dbReference>
<gene>
    <name evidence="9" type="ORF">g.23710</name>
</gene>
<protein>
    <recommendedName>
        <fullName evidence="10">RED-like N-terminal domain-containing protein</fullName>
    </recommendedName>
</protein>